<feature type="binding site" evidence="11">
    <location>
        <position position="88"/>
    </location>
    <ligand>
        <name>Mg(2+)</name>
        <dbReference type="ChEBI" id="CHEBI:18420"/>
    </ligand>
</feature>
<dbReference type="PANTHER" id="PTHR42905:SF5">
    <property type="entry name" value="CARBOXYVINYL-CARBOXYPHOSPHONATE PHOSPHORYLMUTASE, CHLOROPLASTIC"/>
    <property type="match status" value="1"/>
</dbReference>
<comment type="function">
    <text evidence="12">Catalyzes the thermodynamically favored C-C bond cleavage of (2R,3S)-2-methylisocitrate to yield pyruvate and succinate.</text>
</comment>
<keyword evidence="7 11" id="KW-0456">Lyase</keyword>
<dbReference type="InterPro" id="IPR039556">
    <property type="entry name" value="ICL/PEPM"/>
</dbReference>
<dbReference type="InterPro" id="IPR018523">
    <property type="entry name" value="Isocitrate_lyase_ph_CS"/>
</dbReference>
<dbReference type="GO" id="GO:0000287">
    <property type="term" value="F:magnesium ion binding"/>
    <property type="evidence" value="ECO:0007669"/>
    <property type="project" value="UniProtKB-UniRule"/>
</dbReference>
<feature type="binding site" evidence="11">
    <location>
        <begin position="48"/>
        <end position="50"/>
    </location>
    <ligand>
        <name>substrate</name>
    </ligand>
</feature>
<evidence type="ECO:0000256" key="11">
    <source>
        <dbReference type="HAMAP-Rule" id="MF_01939"/>
    </source>
</evidence>
<evidence type="ECO:0000256" key="1">
    <source>
        <dbReference type="ARBA" id="ARBA00001050"/>
    </source>
</evidence>
<comment type="function">
    <text evidence="11">Involved in the catabolism of short chain fatty acids (SCFA) via the 2-methylcitrate cycle (propionate degradation route). Catalyzes the thermodynamically favored C-C bond cleavage of (2R,3S)-2-methylisocitrate to yield pyruvate and succinate via an alpha-carboxy-carbanion intermediate.</text>
</comment>
<feature type="binding site" evidence="11">
    <location>
        <position position="90"/>
    </location>
    <ligand>
        <name>Mg(2+)</name>
        <dbReference type="ChEBI" id="CHEBI:18420"/>
    </ligand>
</feature>
<gene>
    <name evidence="11 13" type="primary">prpB</name>
    <name evidence="13" type="ORF">I6K02_22350</name>
</gene>
<name>A0A892ID49_9BURK</name>
<dbReference type="InterPro" id="IPR012695">
    <property type="entry name" value="PrpB"/>
</dbReference>
<evidence type="ECO:0000256" key="12">
    <source>
        <dbReference type="RuleBase" id="RU361121"/>
    </source>
</evidence>
<feature type="binding site" evidence="11">
    <location>
        <position position="243"/>
    </location>
    <ligand>
        <name>substrate</name>
    </ligand>
</feature>
<keyword evidence="6 11" id="KW-0460">Magnesium</keyword>
<feature type="binding site" evidence="11">
    <location>
        <begin position="212"/>
        <end position="214"/>
    </location>
    <ligand>
        <name>substrate</name>
    </ligand>
</feature>
<dbReference type="Proteomes" id="UP000625568">
    <property type="component" value="Chromosome 2"/>
</dbReference>
<dbReference type="GeneID" id="93129152"/>
<dbReference type="CDD" id="cd00377">
    <property type="entry name" value="ICL_PEPM"/>
    <property type="match status" value="1"/>
</dbReference>
<organism evidence="13 14">
    <name type="scientific">Burkholderia dolosa</name>
    <dbReference type="NCBI Taxonomy" id="152500"/>
    <lineage>
        <taxon>Bacteria</taxon>
        <taxon>Pseudomonadati</taxon>
        <taxon>Pseudomonadota</taxon>
        <taxon>Betaproteobacteria</taxon>
        <taxon>Burkholderiales</taxon>
        <taxon>Burkholderiaceae</taxon>
        <taxon>Burkholderia</taxon>
        <taxon>Burkholderia cepacia complex</taxon>
    </lineage>
</organism>
<sequence length="297" mass="32037">MSNTHLQSAGAKFRAAVAAEQPLQVVGAITAYAAKMAQAVGFKAVYLSGGGVAANSLGIPDLGISTMEDVLIDASRITNATDLPLLVDIDTGWGGAFNIARTVRSFINAGVAAVHIEDQVGQKRCGHRPGKECVPTDEMVDRIKAAVDARTDDQFVIMARTDAAAAEGIDAAIERAVAYVDAGADMIFPEAMKTLDDYRRFKAAVKVPILANLTEFGSTPLFTVDELREANVDIALYCCGAYRAMNKAALNFYETVRRDGTQKAAVPTMQTRAELYEFLGYHEYERKLDELFAQGKK</sequence>
<evidence type="ECO:0000256" key="8">
    <source>
        <dbReference type="ARBA" id="ARBA00044762"/>
    </source>
</evidence>
<dbReference type="GO" id="GO:0019629">
    <property type="term" value="P:propionate catabolic process, 2-methylcitrate cycle"/>
    <property type="evidence" value="ECO:0007669"/>
    <property type="project" value="UniProtKB-UniRule"/>
</dbReference>
<dbReference type="NCBIfam" id="NF008455">
    <property type="entry name" value="PRK11320.1"/>
    <property type="match status" value="1"/>
</dbReference>
<comment type="function">
    <text evidence="9">Involved in the catabolism of short chain fatty acids (SCFA) via the 2-methylcitrate cycle I (propionate degradation route). Catalyzes the thermodynamically favored C-C bond cleavage of (2R,3S)-2-methylisocitrate to yield pyruvate and succinate via an alpha-carboxy-carbanion intermediate.</text>
</comment>
<dbReference type="AlphaFoldDB" id="A0A892ID49"/>
<dbReference type="SUPFAM" id="SSF51621">
    <property type="entry name" value="Phosphoenolpyruvate/pyruvate domain"/>
    <property type="match status" value="1"/>
</dbReference>
<dbReference type="PANTHER" id="PTHR42905">
    <property type="entry name" value="PHOSPHOENOLPYRUVATE CARBOXYLASE"/>
    <property type="match status" value="1"/>
</dbReference>
<comment type="catalytic activity">
    <reaction evidence="1 11 12">
        <text>(2S,3R)-3-hydroxybutane-1,2,3-tricarboxylate = pyruvate + succinate</text>
        <dbReference type="Rhea" id="RHEA:16809"/>
        <dbReference type="ChEBI" id="CHEBI:15361"/>
        <dbReference type="ChEBI" id="CHEBI:30031"/>
        <dbReference type="ChEBI" id="CHEBI:57429"/>
        <dbReference type="EC" id="4.1.3.30"/>
    </reaction>
</comment>
<evidence type="ECO:0000256" key="6">
    <source>
        <dbReference type="ARBA" id="ARBA00022842"/>
    </source>
</evidence>
<accession>A0A892ID49</accession>
<dbReference type="UniPathway" id="UPA00946"/>
<evidence type="ECO:0000313" key="14">
    <source>
        <dbReference type="Proteomes" id="UP000625568"/>
    </source>
</evidence>
<dbReference type="FunFam" id="3.20.20.60:FF:000009">
    <property type="entry name" value="2-methylisocitrate lyase"/>
    <property type="match status" value="1"/>
</dbReference>
<evidence type="ECO:0000256" key="7">
    <source>
        <dbReference type="ARBA" id="ARBA00023239"/>
    </source>
</evidence>
<dbReference type="RefSeq" id="WP_006766612.1">
    <property type="nucleotide sequence ID" value="NZ_CABVPR010000019.1"/>
</dbReference>
<dbReference type="InterPro" id="IPR015813">
    <property type="entry name" value="Pyrv/PenolPyrv_kinase-like_dom"/>
</dbReference>
<feature type="binding site" evidence="11">
    <location>
        <position position="190"/>
    </location>
    <ligand>
        <name>substrate</name>
    </ligand>
</feature>
<evidence type="ECO:0000256" key="10">
    <source>
        <dbReference type="ARBA" id="ARBA00073849"/>
    </source>
</evidence>
<dbReference type="NCBIfam" id="TIGR02317">
    <property type="entry name" value="prpB"/>
    <property type="match status" value="1"/>
</dbReference>
<evidence type="ECO:0000256" key="9">
    <source>
        <dbReference type="ARBA" id="ARBA00057039"/>
    </source>
</evidence>
<feature type="binding site" evidence="11">
    <location>
        <position position="272"/>
    </location>
    <ligand>
        <name>substrate</name>
    </ligand>
</feature>
<dbReference type="EMBL" id="CP069483">
    <property type="protein sequence ID" value="QRO79301.1"/>
    <property type="molecule type" value="Genomic_DNA"/>
</dbReference>
<reference evidence="13 14" key="1">
    <citation type="submission" date="2021-02" db="EMBL/GenBank/DDBJ databases">
        <title>FDA dAtabase for Regulatory Grade micrObial Sequences (FDA-ARGOS): Supporting development and validation of Infectious Disease Dx tests.</title>
        <authorList>
            <person name="Minogue T."/>
            <person name="Wolcott M."/>
            <person name="Wasieloski L."/>
            <person name="Aguilar W."/>
            <person name="Moore D."/>
            <person name="Jaissle J."/>
            <person name="Tallon L."/>
            <person name="Sadzewicz L."/>
            <person name="Zhao X."/>
            <person name="Boylan J."/>
            <person name="Ott S."/>
            <person name="Bowen H."/>
            <person name="Vavikolanu K."/>
            <person name="Mehta A."/>
            <person name="Aluvathingal J."/>
            <person name="Nadendla S."/>
            <person name="Yan Y."/>
            <person name="Sichtig H."/>
        </authorList>
    </citation>
    <scope>NUCLEOTIDE SEQUENCE [LARGE SCALE GENOMIC DNA]</scope>
    <source>
        <strain evidence="13 14">FDAARGOS_1272</strain>
    </source>
</reference>
<dbReference type="EC" id="4.1.3.30" evidence="4 11"/>
<dbReference type="Gene3D" id="3.20.20.60">
    <property type="entry name" value="Phosphoenolpyruvate-binding domains"/>
    <property type="match status" value="1"/>
</dbReference>
<comment type="cofactor">
    <cofactor evidence="2 11">
        <name>Mg(2+)</name>
        <dbReference type="ChEBI" id="CHEBI:18420"/>
    </cofactor>
</comment>
<dbReference type="HAMAP" id="MF_01939">
    <property type="entry name" value="PrpB"/>
    <property type="match status" value="1"/>
</dbReference>
<dbReference type="PROSITE" id="PS00161">
    <property type="entry name" value="ISOCITRATE_LYASE"/>
    <property type="match status" value="1"/>
</dbReference>
<evidence type="ECO:0000256" key="2">
    <source>
        <dbReference type="ARBA" id="ARBA00001946"/>
    </source>
</evidence>
<evidence type="ECO:0000313" key="13">
    <source>
        <dbReference type="EMBL" id="QRO79301.1"/>
    </source>
</evidence>
<keyword evidence="5 11" id="KW-0479">Metal-binding</keyword>
<dbReference type="GO" id="GO:0046421">
    <property type="term" value="F:methylisocitrate lyase activity"/>
    <property type="evidence" value="ECO:0007669"/>
    <property type="project" value="UniProtKB-UniRule"/>
</dbReference>
<dbReference type="Pfam" id="PF13714">
    <property type="entry name" value="PEP_mutase"/>
    <property type="match status" value="1"/>
</dbReference>
<protein>
    <recommendedName>
        <fullName evidence="10 11">2-methylisocitrate lyase</fullName>
        <shortName evidence="11">2-MIC</shortName>
        <shortName evidence="11">MICL</shortName>
        <ecNumber evidence="4 11">4.1.3.30</ecNumber>
    </recommendedName>
    <alternativeName>
        <fullName evidence="11">(2R,3S)-2-methylisocitrate lyase</fullName>
    </alternativeName>
</protein>
<comment type="similarity">
    <text evidence="3 11 12">Belongs to the isocitrate lyase/PEP mutase superfamily. Methylisocitrate lyase family.</text>
</comment>
<comment type="pathway">
    <text evidence="11 12">Organic acid metabolism; propanoate degradation.</text>
</comment>
<proteinExistence type="inferred from homology"/>
<feature type="binding site" evidence="11">
    <location>
        <position position="160"/>
    </location>
    <ligand>
        <name>substrate</name>
    </ligand>
</feature>
<feature type="binding site" evidence="11">
    <location>
        <begin position="125"/>
        <end position="126"/>
    </location>
    <ligand>
        <name>substrate</name>
    </ligand>
</feature>
<keyword evidence="14" id="KW-1185">Reference proteome</keyword>
<evidence type="ECO:0000256" key="5">
    <source>
        <dbReference type="ARBA" id="ARBA00022723"/>
    </source>
</evidence>
<evidence type="ECO:0000256" key="4">
    <source>
        <dbReference type="ARBA" id="ARBA00012260"/>
    </source>
</evidence>
<dbReference type="InterPro" id="IPR040442">
    <property type="entry name" value="Pyrv_kinase-like_dom_sf"/>
</dbReference>
<evidence type="ECO:0000256" key="3">
    <source>
        <dbReference type="ARBA" id="ARBA00009282"/>
    </source>
</evidence>
<comment type="subunit">
    <text evidence="8 11">Homotetramer; dimer of dimers.</text>
</comment>